<reference evidence="1" key="2">
    <citation type="submission" date="2021-04" db="EMBL/GenBank/DDBJ databases">
        <authorList>
            <person name="Gilroy R."/>
        </authorList>
    </citation>
    <scope>NUCLEOTIDE SEQUENCE</scope>
    <source>
        <strain evidence="1">ChiHjej13B12-24818</strain>
    </source>
</reference>
<accession>A0A9D2RPR0</accession>
<evidence type="ECO:0000313" key="2">
    <source>
        <dbReference type="Proteomes" id="UP000823823"/>
    </source>
</evidence>
<sequence>MLVGTASACTDDDRLGVEFVEEAPATQVLPGGDPARTALTLSALLVESADGVVIATEDSLEALAAVSASSRLPLLLGTDQAVAEEIDRLGARTLVTAEGTDVSDLGDGLDLIEIDPADADAADSIPDVSVDQQPAAVSVFLDPAEEGPASVVARTLVEAAGGAVSQMPGADPRATGESVAAAKEVVGQDPSAGVIAIGEGFGGLEQFTQNLQTAVTVPELPGGGQVAFSHRRMVAAYGSPGIPSLGVLGEQELEASIERVQELAAQYEDYAEVPVDPAFEIITTVASDAAGADGNHSTELGVETIREWVEAAGEAGVYVVLDLQPGTTDFLTQAQLYEELLLQPHVGLALDAEWRLAAGQRHLEQIGSVSGAEVNETAQWLADLTAEHELPQKVFILHQFSLAMISDRQDIDASRPELAMVLHADGHGTREDKLSTWNTLQQGLPEGIGMAWKNFYDEDTPTFTPEETYDLEPRPWFVSYQ</sequence>
<evidence type="ECO:0000313" key="1">
    <source>
        <dbReference type="EMBL" id="HJB10881.1"/>
    </source>
</evidence>
<organism evidence="1 2">
    <name type="scientific">Candidatus Brachybacterium merdavium</name>
    <dbReference type="NCBI Taxonomy" id="2838513"/>
    <lineage>
        <taxon>Bacteria</taxon>
        <taxon>Bacillati</taxon>
        <taxon>Actinomycetota</taxon>
        <taxon>Actinomycetes</taxon>
        <taxon>Micrococcales</taxon>
        <taxon>Dermabacteraceae</taxon>
        <taxon>Brachybacterium</taxon>
    </lineage>
</organism>
<evidence type="ECO:0008006" key="3">
    <source>
        <dbReference type="Google" id="ProtNLM"/>
    </source>
</evidence>
<gene>
    <name evidence="1" type="ORF">H9786_10205</name>
</gene>
<name>A0A9D2RPR0_9MICO</name>
<dbReference type="AlphaFoldDB" id="A0A9D2RPR0"/>
<dbReference type="Proteomes" id="UP000823823">
    <property type="component" value="Unassembled WGS sequence"/>
</dbReference>
<comment type="caution">
    <text evidence="1">The sequence shown here is derived from an EMBL/GenBank/DDBJ whole genome shotgun (WGS) entry which is preliminary data.</text>
</comment>
<protein>
    <recommendedName>
        <fullName evidence="3">Lipoprotein</fullName>
    </recommendedName>
</protein>
<reference evidence="1" key="1">
    <citation type="journal article" date="2021" name="PeerJ">
        <title>Extensive microbial diversity within the chicken gut microbiome revealed by metagenomics and culture.</title>
        <authorList>
            <person name="Gilroy R."/>
            <person name="Ravi A."/>
            <person name="Getino M."/>
            <person name="Pursley I."/>
            <person name="Horton D.L."/>
            <person name="Alikhan N.F."/>
            <person name="Baker D."/>
            <person name="Gharbi K."/>
            <person name="Hall N."/>
            <person name="Watson M."/>
            <person name="Adriaenssens E.M."/>
            <person name="Foster-Nyarko E."/>
            <person name="Jarju S."/>
            <person name="Secka A."/>
            <person name="Antonio M."/>
            <person name="Oren A."/>
            <person name="Chaudhuri R.R."/>
            <person name="La Ragione R."/>
            <person name="Hildebrand F."/>
            <person name="Pallen M.J."/>
        </authorList>
    </citation>
    <scope>NUCLEOTIDE SEQUENCE</scope>
    <source>
        <strain evidence="1">ChiHjej13B12-24818</strain>
    </source>
</reference>
<dbReference type="EMBL" id="DWZH01000080">
    <property type="protein sequence ID" value="HJB10881.1"/>
    <property type="molecule type" value="Genomic_DNA"/>
</dbReference>
<proteinExistence type="predicted"/>